<feature type="non-terminal residue" evidence="2">
    <location>
        <position position="155"/>
    </location>
</feature>
<name>K0SJB5_THAOC</name>
<feature type="region of interest" description="Disordered" evidence="1">
    <location>
        <begin position="1"/>
        <end position="65"/>
    </location>
</feature>
<accession>K0SJB5</accession>
<protein>
    <submittedName>
        <fullName evidence="2">Uncharacterized protein</fullName>
    </submittedName>
</protein>
<dbReference type="Proteomes" id="UP000266841">
    <property type="component" value="Unassembled WGS sequence"/>
</dbReference>
<feature type="compositionally biased region" description="Low complexity" evidence="1">
    <location>
        <begin position="14"/>
        <end position="23"/>
    </location>
</feature>
<sequence>MSSDASSRDGPAGDGPAVPPSSSLSDDGAARNVRSDSVGICRAADSDAMDDAAASKDIPTDDDVNRLRIRGEGGFRVPQLEKALFGFGAWKVDPRNDADAMTPGDSGDGLRGLASSLRDGAIGASARGRSLLESARSAAKPAGADDDDAGPPRLP</sequence>
<evidence type="ECO:0000313" key="3">
    <source>
        <dbReference type="Proteomes" id="UP000266841"/>
    </source>
</evidence>
<organism evidence="2 3">
    <name type="scientific">Thalassiosira oceanica</name>
    <name type="common">Marine diatom</name>
    <dbReference type="NCBI Taxonomy" id="159749"/>
    <lineage>
        <taxon>Eukaryota</taxon>
        <taxon>Sar</taxon>
        <taxon>Stramenopiles</taxon>
        <taxon>Ochrophyta</taxon>
        <taxon>Bacillariophyta</taxon>
        <taxon>Coscinodiscophyceae</taxon>
        <taxon>Thalassiosirophycidae</taxon>
        <taxon>Thalassiosirales</taxon>
        <taxon>Thalassiosiraceae</taxon>
        <taxon>Thalassiosira</taxon>
    </lineage>
</organism>
<comment type="caution">
    <text evidence="2">The sequence shown here is derived from an EMBL/GenBank/DDBJ whole genome shotgun (WGS) entry which is preliminary data.</text>
</comment>
<dbReference type="EMBL" id="AGNL01015070">
    <property type="protein sequence ID" value="EJK66333.1"/>
    <property type="molecule type" value="Genomic_DNA"/>
</dbReference>
<proteinExistence type="predicted"/>
<gene>
    <name evidence="2" type="ORF">THAOC_12755</name>
</gene>
<reference evidence="2 3" key="1">
    <citation type="journal article" date="2012" name="Genome Biol.">
        <title>Genome and low-iron response of an oceanic diatom adapted to chronic iron limitation.</title>
        <authorList>
            <person name="Lommer M."/>
            <person name="Specht M."/>
            <person name="Roy A.S."/>
            <person name="Kraemer L."/>
            <person name="Andreson R."/>
            <person name="Gutowska M.A."/>
            <person name="Wolf J."/>
            <person name="Bergner S.V."/>
            <person name="Schilhabel M.B."/>
            <person name="Klostermeier U.C."/>
            <person name="Beiko R.G."/>
            <person name="Rosenstiel P."/>
            <person name="Hippler M."/>
            <person name="Laroche J."/>
        </authorList>
    </citation>
    <scope>NUCLEOTIDE SEQUENCE [LARGE SCALE GENOMIC DNA]</scope>
    <source>
        <strain evidence="2 3">CCMP1005</strain>
    </source>
</reference>
<keyword evidence="3" id="KW-1185">Reference proteome</keyword>
<feature type="region of interest" description="Disordered" evidence="1">
    <location>
        <begin position="93"/>
        <end position="115"/>
    </location>
</feature>
<evidence type="ECO:0000256" key="1">
    <source>
        <dbReference type="SAM" id="MobiDB-lite"/>
    </source>
</evidence>
<dbReference type="AlphaFoldDB" id="K0SJB5"/>
<evidence type="ECO:0000313" key="2">
    <source>
        <dbReference type="EMBL" id="EJK66333.1"/>
    </source>
</evidence>
<feature type="region of interest" description="Disordered" evidence="1">
    <location>
        <begin position="132"/>
        <end position="155"/>
    </location>
</feature>